<dbReference type="PANTHER" id="PTHR12835:SF5">
    <property type="entry name" value="BIOTIN--PROTEIN LIGASE"/>
    <property type="match status" value="1"/>
</dbReference>
<comment type="caution">
    <text evidence="3">The sequence shown here is derived from an EMBL/GenBank/DDBJ whole genome shotgun (WGS) entry which is preliminary data.</text>
</comment>
<dbReference type="Gene3D" id="3.30.930.10">
    <property type="entry name" value="Bira Bifunctional Protein, Domain 2"/>
    <property type="match status" value="1"/>
</dbReference>
<dbReference type="OrthoDB" id="9807064at2"/>
<keyword evidence="1 3" id="KW-0436">Ligase</keyword>
<evidence type="ECO:0000313" key="3">
    <source>
        <dbReference type="EMBL" id="TDV98879.1"/>
    </source>
</evidence>
<proteinExistence type="predicted"/>
<sequence>MGNPNFFNQVLIENNLRQSLLRDISLKLFKSIDSTNNQAKEFVQRSLDQKNESKDLIIFAADSQLTGRGRRGHNWLSSDPASIAVSFLFQAKNNIDQIPQITAAASLAVKETFKIFDLETNLKWPNDILVDNKKICGILSELVFNAQKDTFVIIGCGINLNNTEFSSEIKKIATSYYLEKNKRIDKNIFLAKLIEQLNFYIKNYLSGSREMILASWKKELDLVGKKLDFEFKNKKYTGIIRDILDSGELLVAFENGQNKKLQSVNTSLDYQSLDKYNND</sequence>
<dbReference type="InterPro" id="IPR045864">
    <property type="entry name" value="aa-tRNA-synth_II/BPL/LPL"/>
</dbReference>
<dbReference type="GO" id="GO:0009249">
    <property type="term" value="P:protein lipoylation"/>
    <property type="evidence" value="ECO:0007669"/>
    <property type="project" value="UniProtKB-ARBA"/>
</dbReference>
<gene>
    <name evidence="3" type="ORF">C8C77_1348</name>
</gene>
<dbReference type="Pfam" id="PF03099">
    <property type="entry name" value="BPL_LplA_LipB"/>
    <property type="match status" value="1"/>
</dbReference>
<protein>
    <submittedName>
        <fullName evidence="3">BirA family biotin operon repressor/biotin-[acetyl-CoA-carboxylase] ligase</fullName>
    </submittedName>
</protein>
<name>A0A4R7YQ69_9FIRM</name>
<dbReference type="PROSITE" id="PS51733">
    <property type="entry name" value="BPL_LPL_CATALYTIC"/>
    <property type="match status" value="1"/>
</dbReference>
<dbReference type="GO" id="GO:0004077">
    <property type="term" value="F:biotin--[biotin carboxyl-carrier protein] ligase activity"/>
    <property type="evidence" value="ECO:0007669"/>
    <property type="project" value="InterPro"/>
</dbReference>
<dbReference type="InterPro" id="IPR004143">
    <property type="entry name" value="BPL_LPL_catalytic"/>
</dbReference>
<evidence type="ECO:0000259" key="2">
    <source>
        <dbReference type="PROSITE" id="PS51733"/>
    </source>
</evidence>
<dbReference type="SUPFAM" id="SSF55681">
    <property type="entry name" value="Class II aaRS and biotin synthetases"/>
    <property type="match status" value="1"/>
</dbReference>
<accession>A0A4R7YQ69</accession>
<organism evidence="3 4">
    <name type="scientific">Halanaerobium saccharolyticum</name>
    <dbReference type="NCBI Taxonomy" id="43595"/>
    <lineage>
        <taxon>Bacteria</taxon>
        <taxon>Bacillati</taxon>
        <taxon>Bacillota</taxon>
        <taxon>Clostridia</taxon>
        <taxon>Halanaerobiales</taxon>
        <taxon>Halanaerobiaceae</taxon>
        <taxon>Halanaerobium</taxon>
    </lineage>
</organism>
<dbReference type="CDD" id="cd16442">
    <property type="entry name" value="BPL"/>
    <property type="match status" value="1"/>
</dbReference>
<reference evidence="3 4" key="1">
    <citation type="submission" date="2019-03" db="EMBL/GenBank/DDBJ databases">
        <title>Subsurface microbial communities from deep shales in Ohio and West Virginia, USA.</title>
        <authorList>
            <person name="Wrighton K."/>
        </authorList>
    </citation>
    <scope>NUCLEOTIDE SEQUENCE [LARGE SCALE GENOMIC DNA]</scope>
    <source>
        <strain evidence="3 4">MSL9.2</strain>
    </source>
</reference>
<dbReference type="GO" id="GO:0005737">
    <property type="term" value="C:cytoplasm"/>
    <property type="evidence" value="ECO:0007669"/>
    <property type="project" value="TreeGrafter"/>
</dbReference>
<feature type="domain" description="BPL/LPL catalytic" evidence="2">
    <location>
        <begin position="26"/>
        <end position="205"/>
    </location>
</feature>
<dbReference type="EMBL" id="SODA01000034">
    <property type="protein sequence ID" value="TDV98879.1"/>
    <property type="molecule type" value="Genomic_DNA"/>
</dbReference>
<evidence type="ECO:0000313" key="4">
    <source>
        <dbReference type="Proteomes" id="UP000294697"/>
    </source>
</evidence>
<dbReference type="NCBIfam" id="TIGR00121">
    <property type="entry name" value="birA_ligase"/>
    <property type="match status" value="1"/>
</dbReference>
<dbReference type="GO" id="GO:0016740">
    <property type="term" value="F:transferase activity"/>
    <property type="evidence" value="ECO:0007669"/>
    <property type="project" value="UniProtKB-ARBA"/>
</dbReference>
<evidence type="ECO:0000256" key="1">
    <source>
        <dbReference type="ARBA" id="ARBA00022598"/>
    </source>
</evidence>
<dbReference type="AlphaFoldDB" id="A0A4R7YQ69"/>
<dbReference type="InterPro" id="IPR004408">
    <property type="entry name" value="Biotin_CoA_COase_ligase"/>
</dbReference>
<dbReference type="PANTHER" id="PTHR12835">
    <property type="entry name" value="BIOTIN PROTEIN LIGASE"/>
    <property type="match status" value="1"/>
</dbReference>
<dbReference type="RefSeq" id="WP_111573271.1">
    <property type="nucleotide sequence ID" value="NZ_QLME01000030.1"/>
</dbReference>
<dbReference type="Proteomes" id="UP000294697">
    <property type="component" value="Unassembled WGS sequence"/>
</dbReference>